<evidence type="ECO:0000256" key="1">
    <source>
        <dbReference type="ARBA" id="ARBA00010975"/>
    </source>
</evidence>
<protein>
    <submittedName>
        <fullName evidence="3">Late embryogenesis abundant protein</fullName>
    </submittedName>
</protein>
<comment type="similarity">
    <text evidence="1">Belongs to the LEA type 1 family.</text>
</comment>
<dbReference type="InterPro" id="IPR005513">
    <property type="entry name" value="LEA_1"/>
</dbReference>
<feature type="region of interest" description="Disordered" evidence="2">
    <location>
        <begin position="70"/>
        <end position="89"/>
    </location>
</feature>
<gene>
    <name evidence="3" type="ORF">DEO72_LG6g1439</name>
</gene>
<dbReference type="GO" id="GO:0009793">
    <property type="term" value="P:embryo development ending in seed dormancy"/>
    <property type="evidence" value="ECO:0007669"/>
    <property type="project" value="InterPro"/>
</dbReference>
<accession>A0A4D6M7S2</accession>
<evidence type="ECO:0000313" key="3">
    <source>
        <dbReference type="EMBL" id="QCD96730.1"/>
    </source>
</evidence>
<sequence length="101" mass="11665">MRAHHSLSHVARGLPSSVTWHRRWWWSRCSKSNIGASVKADMEKTKATVQEKELATQKKDSKVNQAELDKQAARQHNAATSEYNSVGKIHSQRRYRLRKLV</sequence>
<evidence type="ECO:0000313" key="4">
    <source>
        <dbReference type="Proteomes" id="UP000501690"/>
    </source>
</evidence>
<dbReference type="EMBL" id="CP039350">
    <property type="protein sequence ID" value="QCD96730.1"/>
    <property type="molecule type" value="Genomic_DNA"/>
</dbReference>
<keyword evidence="4" id="KW-1185">Reference proteome</keyword>
<proteinExistence type="inferred from homology"/>
<dbReference type="Pfam" id="PF03760">
    <property type="entry name" value="LEA_1"/>
    <property type="match status" value="1"/>
</dbReference>
<name>A0A4D6M7S2_VIGUN</name>
<dbReference type="AlphaFoldDB" id="A0A4D6M7S2"/>
<organism evidence="3 4">
    <name type="scientific">Vigna unguiculata</name>
    <name type="common">Cowpea</name>
    <dbReference type="NCBI Taxonomy" id="3917"/>
    <lineage>
        <taxon>Eukaryota</taxon>
        <taxon>Viridiplantae</taxon>
        <taxon>Streptophyta</taxon>
        <taxon>Embryophyta</taxon>
        <taxon>Tracheophyta</taxon>
        <taxon>Spermatophyta</taxon>
        <taxon>Magnoliopsida</taxon>
        <taxon>eudicotyledons</taxon>
        <taxon>Gunneridae</taxon>
        <taxon>Pentapetalae</taxon>
        <taxon>rosids</taxon>
        <taxon>fabids</taxon>
        <taxon>Fabales</taxon>
        <taxon>Fabaceae</taxon>
        <taxon>Papilionoideae</taxon>
        <taxon>50 kb inversion clade</taxon>
        <taxon>NPAAA clade</taxon>
        <taxon>indigoferoid/millettioid clade</taxon>
        <taxon>Phaseoleae</taxon>
        <taxon>Vigna</taxon>
    </lineage>
</organism>
<dbReference type="Proteomes" id="UP000501690">
    <property type="component" value="Linkage Group LG6"/>
</dbReference>
<evidence type="ECO:0000256" key="2">
    <source>
        <dbReference type="SAM" id="MobiDB-lite"/>
    </source>
</evidence>
<reference evidence="3 4" key="1">
    <citation type="submission" date="2019-04" db="EMBL/GenBank/DDBJ databases">
        <title>An improved genome assembly and genetic linkage map for asparagus bean, Vigna unguiculata ssp. sesquipedialis.</title>
        <authorList>
            <person name="Xia Q."/>
            <person name="Zhang R."/>
            <person name="Dong Y."/>
        </authorList>
    </citation>
    <scope>NUCLEOTIDE SEQUENCE [LARGE SCALE GENOMIC DNA]</scope>
    <source>
        <tissue evidence="3">Leaf</tissue>
    </source>
</reference>